<reference evidence="1" key="1">
    <citation type="journal article" date="2022" name="bioRxiv">
        <title>Genomics of Preaxostyla Flagellates Illuminates Evolutionary Transitions and the Path Towards Mitochondrial Loss.</title>
        <authorList>
            <person name="Novak L.V.F."/>
            <person name="Treitli S.C."/>
            <person name="Pyrih J."/>
            <person name="Halakuc P."/>
            <person name="Pipaliya S.V."/>
            <person name="Vacek V."/>
            <person name="Brzon O."/>
            <person name="Soukal P."/>
            <person name="Eme L."/>
            <person name="Dacks J.B."/>
            <person name="Karnkowska A."/>
            <person name="Elias M."/>
            <person name="Hampl V."/>
        </authorList>
    </citation>
    <scope>NUCLEOTIDE SEQUENCE</scope>
    <source>
        <strain evidence="1">RCP-MX</strain>
    </source>
</reference>
<dbReference type="EMBL" id="JAPMOS010000133">
    <property type="protein sequence ID" value="KAJ4454798.1"/>
    <property type="molecule type" value="Genomic_DNA"/>
</dbReference>
<keyword evidence="2" id="KW-1185">Reference proteome</keyword>
<dbReference type="InterPro" id="IPR052980">
    <property type="entry name" value="Crinkler_effector"/>
</dbReference>
<proteinExistence type="predicted"/>
<organism evidence="1 2">
    <name type="scientific">Paratrimastix pyriformis</name>
    <dbReference type="NCBI Taxonomy" id="342808"/>
    <lineage>
        <taxon>Eukaryota</taxon>
        <taxon>Metamonada</taxon>
        <taxon>Preaxostyla</taxon>
        <taxon>Paratrimastigidae</taxon>
        <taxon>Paratrimastix</taxon>
    </lineage>
</organism>
<dbReference type="PANTHER" id="PTHR33129">
    <property type="entry name" value="PROTEIN KINASE DOMAIN-CONTAINING PROTEIN-RELATED"/>
    <property type="match status" value="1"/>
</dbReference>
<protein>
    <submittedName>
        <fullName evidence="1">Uncharacterized protein</fullName>
    </submittedName>
</protein>
<name>A0ABQ8U631_9EUKA</name>
<accession>A0ABQ8U631</accession>
<evidence type="ECO:0000313" key="1">
    <source>
        <dbReference type="EMBL" id="KAJ4454798.1"/>
    </source>
</evidence>
<evidence type="ECO:0000313" key="2">
    <source>
        <dbReference type="Proteomes" id="UP001141327"/>
    </source>
</evidence>
<gene>
    <name evidence="1" type="ORF">PAPYR_10405</name>
</gene>
<dbReference type="Proteomes" id="UP001141327">
    <property type="component" value="Unassembled WGS sequence"/>
</dbReference>
<sequence length="506" mass="55883">MTNRLYNPLEQAVTGISSMQQRSAPSSDPALDELAHEWASTVESLTHLGPAGILDVQLPNQPTPQHLRIRPLAPNAASFFDTPYLIERSSYLVLAPMIHRLLTEDDCVVLTGTPGIGKSLFGFYYMDWLLKSALAMPIYYVNDQFVLERTSSESPWIVVPQKIFEAEKTQPLTATTKSCALQAPVEIASSGPTNIALRDSVALPRPENATRREALDALWLKFGGIARFARTLLTGHSMGDTLLTINSGFHFFLSGLQAGTSLLSTFATETAHDGLPGHHHHIFQIFPLSGFTDYEVRVPTSDLRTQLYEKIEAKTRDALLGFVLTKGVPSFLSRLQGDIWEDVCHSALTTLALTVHARSLQSDTPDLTVAFSPGMQLARFNKVDTVDSSSGYWVHETSNFPSIDAVIPSQPALPLSTPTYFLQMTLNPNHPIVPGQHNEFLNLTRHLNADPINLIFIVPPSLESSFNRQPNKTGCRIRQFVAALNPPPSMAVRAVRTIVRDDEHDE</sequence>
<dbReference type="PANTHER" id="PTHR33129:SF1">
    <property type="entry name" value="ATP-BINDING PROTEIN"/>
    <property type="match status" value="1"/>
</dbReference>
<comment type="caution">
    <text evidence="1">The sequence shown here is derived from an EMBL/GenBank/DDBJ whole genome shotgun (WGS) entry which is preliminary data.</text>
</comment>